<dbReference type="AlphaFoldDB" id="A0A9P1ID68"/>
<accession>A0A9P1ID68</accession>
<dbReference type="EMBL" id="CANHGI010000002">
    <property type="protein sequence ID" value="CAI5442453.1"/>
    <property type="molecule type" value="Genomic_DNA"/>
</dbReference>
<evidence type="ECO:0000256" key="1">
    <source>
        <dbReference type="SAM" id="Coils"/>
    </source>
</evidence>
<evidence type="ECO:0000313" key="3">
    <source>
        <dbReference type="Proteomes" id="UP001152747"/>
    </source>
</evidence>
<organism evidence="2 3">
    <name type="scientific">Caenorhabditis angaria</name>
    <dbReference type="NCBI Taxonomy" id="860376"/>
    <lineage>
        <taxon>Eukaryota</taxon>
        <taxon>Metazoa</taxon>
        <taxon>Ecdysozoa</taxon>
        <taxon>Nematoda</taxon>
        <taxon>Chromadorea</taxon>
        <taxon>Rhabditida</taxon>
        <taxon>Rhabditina</taxon>
        <taxon>Rhabditomorpha</taxon>
        <taxon>Rhabditoidea</taxon>
        <taxon>Rhabditidae</taxon>
        <taxon>Peloderinae</taxon>
        <taxon>Caenorhabditis</taxon>
    </lineage>
</organism>
<comment type="caution">
    <text evidence="2">The sequence shown here is derived from an EMBL/GenBank/DDBJ whole genome shotgun (WGS) entry which is preliminary data.</text>
</comment>
<name>A0A9P1ID68_9PELO</name>
<proteinExistence type="predicted"/>
<evidence type="ECO:0000313" key="2">
    <source>
        <dbReference type="EMBL" id="CAI5442453.1"/>
    </source>
</evidence>
<keyword evidence="3" id="KW-1185">Reference proteome</keyword>
<sequence>MNEEKEIERSVEDMKEKLEEWNEKRKKIIEEFRWIAREIGDWTFGTSVSKIVGNSVGIAGAAAVFFPPLAIGGLIMGVVGGLTHTVADIAKREHLKDKARRVQFLLDNDLKDFNNLIKLRDELLKSINNYIEYYPLQNVKPVDLSKLITKVTSLPLFGKLPSRAFLRATAVASIPFDVASLIENIHIVAHQVPNSFGARVYELSIELEEHRKSVMESFNPDE</sequence>
<gene>
    <name evidence="2" type="ORF">CAMP_LOCUS5090</name>
</gene>
<reference evidence="2" key="1">
    <citation type="submission" date="2022-11" db="EMBL/GenBank/DDBJ databases">
        <authorList>
            <person name="Kikuchi T."/>
        </authorList>
    </citation>
    <scope>NUCLEOTIDE SEQUENCE</scope>
    <source>
        <strain evidence="2">PS1010</strain>
    </source>
</reference>
<keyword evidence="1" id="KW-0175">Coiled coil</keyword>
<protein>
    <submittedName>
        <fullName evidence="2">Uncharacterized protein</fullName>
    </submittedName>
</protein>
<dbReference type="Proteomes" id="UP001152747">
    <property type="component" value="Unassembled WGS sequence"/>
</dbReference>
<feature type="coiled-coil region" evidence="1">
    <location>
        <begin position="4"/>
        <end position="31"/>
    </location>
</feature>